<dbReference type="EMBL" id="DRZC01000074">
    <property type="protein sequence ID" value="HHQ80805.1"/>
    <property type="molecule type" value="Genomic_DNA"/>
</dbReference>
<gene>
    <name evidence="1" type="ORF">ENM78_05095</name>
</gene>
<name>A0A7J3ZL36_9CREN</name>
<dbReference type="InterPro" id="IPR029056">
    <property type="entry name" value="Ribokinase-like"/>
</dbReference>
<dbReference type="SUPFAM" id="SSF53613">
    <property type="entry name" value="Ribokinase-like"/>
    <property type="match status" value="1"/>
</dbReference>
<accession>A0A7J3ZL36</accession>
<evidence type="ECO:0008006" key="2">
    <source>
        <dbReference type="Google" id="ProtNLM"/>
    </source>
</evidence>
<evidence type="ECO:0000313" key="1">
    <source>
        <dbReference type="EMBL" id="HHQ80805.1"/>
    </source>
</evidence>
<proteinExistence type="predicted"/>
<protein>
    <recommendedName>
        <fullName evidence="2">Carbohydrate kinase PfkB domain-containing protein</fullName>
    </recommendedName>
</protein>
<sequence length="89" mass="9949">MRFKPPREVKAIHAKGAGDVLLGVFVGLYPRFKQNPIEPLKVAVSMATLHVERVNYSVPVTTKSGSISEERQNRKSRLTLTELKEAALF</sequence>
<comment type="caution">
    <text evidence="1">The sequence shown here is derived from an EMBL/GenBank/DDBJ whole genome shotgun (WGS) entry which is preliminary data.</text>
</comment>
<reference evidence="1" key="1">
    <citation type="journal article" date="2020" name="mSystems">
        <title>Genome- and Community-Level Interaction Insights into Carbon Utilization and Element Cycling Functions of Hydrothermarchaeota in Hydrothermal Sediment.</title>
        <authorList>
            <person name="Zhou Z."/>
            <person name="Liu Y."/>
            <person name="Xu W."/>
            <person name="Pan J."/>
            <person name="Luo Z.H."/>
            <person name="Li M."/>
        </authorList>
    </citation>
    <scope>NUCLEOTIDE SEQUENCE [LARGE SCALE GENOMIC DNA]</scope>
    <source>
        <strain evidence="1">SpSt-1116</strain>
    </source>
</reference>
<dbReference type="AlphaFoldDB" id="A0A7J3ZL36"/>
<organism evidence="1">
    <name type="scientific">Fervidicoccus fontis</name>
    <dbReference type="NCBI Taxonomy" id="683846"/>
    <lineage>
        <taxon>Archaea</taxon>
        <taxon>Thermoproteota</taxon>
        <taxon>Thermoprotei</taxon>
        <taxon>Fervidicoccales</taxon>
        <taxon>Fervidicoccaceae</taxon>
        <taxon>Fervidicoccus</taxon>
    </lineage>
</organism>